<name>A0A1T3NQ21_9ACTN</name>
<sequence>MDLRARYRELYEAGLFTAECAEDAYPLGALGPVLHASIRSELDARKSGIDYCDSRMDVAAAVEGLAAIAPRYAELRRELFSDLHHVGRPASRWRVVSPDLAVLAPLQVWRQPPAYALLLRDPGTGTGGAQSWDFIVHPRAGDPRVPGTTYTTMVFPEAASTPGSASGPAASAGPPPPGPASGAAPGSTPGSGAARRPGTVQVTRQLEEQREHYEQLTYGFAALGRRVRFAALNDPDGGREPQAPKG</sequence>
<organism evidence="2 3">
    <name type="scientific">Embleya scabrispora</name>
    <dbReference type="NCBI Taxonomy" id="159449"/>
    <lineage>
        <taxon>Bacteria</taxon>
        <taxon>Bacillati</taxon>
        <taxon>Actinomycetota</taxon>
        <taxon>Actinomycetes</taxon>
        <taxon>Kitasatosporales</taxon>
        <taxon>Streptomycetaceae</taxon>
        <taxon>Embleya</taxon>
    </lineage>
</organism>
<keyword evidence="3" id="KW-1185">Reference proteome</keyword>
<protein>
    <submittedName>
        <fullName evidence="2">Uncharacterized protein</fullName>
    </submittedName>
</protein>
<dbReference type="AlphaFoldDB" id="A0A1T3NQ21"/>
<feature type="compositionally biased region" description="Low complexity" evidence="1">
    <location>
        <begin position="180"/>
        <end position="194"/>
    </location>
</feature>
<evidence type="ECO:0000256" key="1">
    <source>
        <dbReference type="SAM" id="MobiDB-lite"/>
    </source>
</evidence>
<dbReference type="EMBL" id="MWQN01000002">
    <property type="protein sequence ID" value="OPC79003.1"/>
    <property type="molecule type" value="Genomic_DNA"/>
</dbReference>
<dbReference type="RefSeq" id="WP_078980204.1">
    <property type="nucleotide sequence ID" value="NZ_MWQN01000002.1"/>
</dbReference>
<dbReference type="OrthoDB" id="3425933at2"/>
<feature type="region of interest" description="Disordered" evidence="1">
    <location>
        <begin position="158"/>
        <end position="208"/>
    </location>
</feature>
<proteinExistence type="predicted"/>
<reference evidence="2 3" key="1">
    <citation type="submission" date="2017-03" db="EMBL/GenBank/DDBJ databases">
        <title>Draft genome sequence of Streptomyces scabrisporus NF3, endophyte isolated from Amphipterygium adstringens.</title>
        <authorList>
            <person name="Vazquez M."/>
            <person name="Ceapa C.D."/>
            <person name="Rodriguez Luna D."/>
            <person name="Sanchez Esquivel S."/>
        </authorList>
    </citation>
    <scope>NUCLEOTIDE SEQUENCE [LARGE SCALE GENOMIC DNA]</scope>
    <source>
        <strain evidence="2 3">NF3</strain>
    </source>
</reference>
<evidence type="ECO:0000313" key="2">
    <source>
        <dbReference type="EMBL" id="OPC79003.1"/>
    </source>
</evidence>
<comment type="caution">
    <text evidence="2">The sequence shown here is derived from an EMBL/GenBank/DDBJ whole genome shotgun (WGS) entry which is preliminary data.</text>
</comment>
<feature type="compositionally biased region" description="Low complexity" evidence="1">
    <location>
        <begin position="158"/>
        <end position="172"/>
    </location>
</feature>
<accession>A0A1T3NQ21</accession>
<dbReference type="Proteomes" id="UP000190037">
    <property type="component" value="Unassembled WGS sequence"/>
</dbReference>
<dbReference type="STRING" id="159449.B4N89_33400"/>
<evidence type="ECO:0000313" key="3">
    <source>
        <dbReference type="Proteomes" id="UP000190037"/>
    </source>
</evidence>
<gene>
    <name evidence="2" type="ORF">B4N89_33400</name>
</gene>